<sequence length="300" mass="34730">MNLTSINSNDCCREEDVVADMNSLPDLKSRIQELLHSTLDNSSITVMQERLLLKQRSAYHFVIQSEEPRFTSIKVIGNFLGPNRLQNVKDWMKTQIELLLASLEMLYQEITISRQNLEDFVAKCEQVEVDTDEVASAEQQLQQIQQHVKDFEAKMASSLQPLTLNSLFLLNMRPLCVSPVLMSMLTHAPVMFNKEKTLLTHNSTCLFWYIAGEQPEEPGCVFRVEVKWVDPEEKLLREAICFSYVYKVQNLKPDTCYKFTVRRMVNNTSVYEAWIDTLHLKTLRSRQQKKAQKDVSKGSQ</sequence>
<evidence type="ECO:0000256" key="1">
    <source>
        <dbReference type="SAM" id="Coils"/>
    </source>
</evidence>
<feature type="domain" description="DUF5581" evidence="2">
    <location>
        <begin position="188"/>
        <end position="284"/>
    </location>
</feature>
<dbReference type="Proteomes" id="UP000283210">
    <property type="component" value="Chromosome 5"/>
</dbReference>
<reference evidence="3 4" key="1">
    <citation type="submission" date="2018-11" db="EMBL/GenBank/DDBJ databases">
        <authorList>
            <person name="Lopez-Roques C."/>
            <person name="Donnadieu C."/>
            <person name="Bouchez O."/>
            <person name="Klopp C."/>
            <person name="Cabau C."/>
            <person name="Zahm M."/>
        </authorList>
    </citation>
    <scope>NUCLEOTIDE SEQUENCE [LARGE SCALE GENOMIC DNA]</scope>
    <source>
        <strain evidence="3">RS831</strain>
        <tissue evidence="3">Whole body</tissue>
    </source>
</reference>
<dbReference type="InterPro" id="IPR036116">
    <property type="entry name" value="FN3_sf"/>
</dbReference>
<proteinExistence type="predicted"/>
<evidence type="ECO:0000313" key="4">
    <source>
        <dbReference type="Proteomes" id="UP000283210"/>
    </source>
</evidence>
<keyword evidence="1" id="KW-0175">Coiled coil</keyword>
<dbReference type="PANTHER" id="PTHR14537">
    <property type="entry name" value="FIBRONECTIN TYPE III DOMAIN-CONTAINING PROTEIN 11"/>
    <property type="match status" value="1"/>
</dbReference>
<evidence type="ECO:0000313" key="3">
    <source>
        <dbReference type="EMBL" id="RVE72871.1"/>
    </source>
</evidence>
<dbReference type="SUPFAM" id="SSF49265">
    <property type="entry name" value="Fibronectin type III"/>
    <property type="match status" value="1"/>
</dbReference>
<name>A0A3S2PDL3_ORYJA</name>
<gene>
    <name evidence="3" type="ORF">OJAV_G00043260</name>
</gene>
<organism evidence="3 4">
    <name type="scientific">Oryzias javanicus</name>
    <name type="common">Javanese ricefish</name>
    <name type="synonym">Aplocheilus javanicus</name>
    <dbReference type="NCBI Taxonomy" id="123683"/>
    <lineage>
        <taxon>Eukaryota</taxon>
        <taxon>Metazoa</taxon>
        <taxon>Chordata</taxon>
        <taxon>Craniata</taxon>
        <taxon>Vertebrata</taxon>
        <taxon>Euteleostomi</taxon>
        <taxon>Actinopterygii</taxon>
        <taxon>Neopterygii</taxon>
        <taxon>Teleostei</taxon>
        <taxon>Neoteleostei</taxon>
        <taxon>Acanthomorphata</taxon>
        <taxon>Ovalentaria</taxon>
        <taxon>Atherinomorphae</taxon>
        <taxon>Beloniformes</taxon>
        <taxon>Adrianichthyidae</taxon>
        <taxon>Oryziinae</taxon>
        <taxon>Oryzias</taxon>
    </lineage>
</organism>
<dbReference type="EMBL" id="CM012441">
    <property type="protein sequence ID" value="RVE72871.1"/>
    <property type="molecule type" value="Genomic_DNA"/>
</dbReference>
<dbReference type="AlphaFoldDB" id="A0A3S2PDL3"/>
<dbReference type="InterPro" id="IPR048317">
    <property type="entry name" value="DUF5581_C"/>
</dbReference>
<dbReference type="Pfam" id="PF17744">
    <property type="entry name" value="DUF5581"/>
    <property type="match status" value="1"/>
</dbReference>
<keyword evidence="4" id="KW-1185">Reference proteome</keyword>
<dbReference type="InterPro" id="IPR039581">
    <property type="entry name" value="FNDC11"/>
</dbReference>
<dbReference type="OrthoDB" id="8699528at2759"/>
<reference evidence="3 4" key="2">
    <citation type="submission" date="2019-01" db="EMBL/GenBank/DDBJ databases">
        <title>A chromosome length genome reference of the Java medaka (oryzias javanicus).</title>
        <authorList>
            <person name="Herpin A."/>
            <person name="Takehana Y."/>
            <person name="Naruse K."/>
            <person name="Ansai S."/>
            <person name="Kawaguchi M."/>
        </authorList>
    </citation>
    <scope>NUCLEOTIDE SEQUENCE [LARGE SCALE GENOMIC DNA]</scope>
    <source>
        <strain evidence="3">RS831</strain>
        <tissue evidence="3">Whole body</tissue>
    </source>
</reference>
<protein>
    <recommendedName>
        <fullName evidence="2">DUF5581 domain-containing protein</fullName>
    </recommendedName>
</protein>
<evidence type="ECO:0000259" key="2">
    <source>
        <dbReference type="Pfam" id="PF17744"/>
    </source>
</evidence>
<feature type="coiled-coil region" evidence="1">
    <location>
        <begin position="127"/>
        <end position="154"/>
    </location>
</feature>
<accession>A0A3S2PDL3</accession>